<name>A0A370IDI1_9NOCA</name>
<reference evidence="2 3" key="1">
    <citation type="submission" date="2018-07" db="EMBL/GenBank/DDBJ databases">
        <title>Genomic Encyclopedia of Type Strains, Phase IV (KMG-IV): sequencing the most valuable type-strain genomes for metagenomic binning, comparative biology and taxonomic classification.</title>
        <authorList>
            <person name="Goeker M."/>
        </authorList>
    </citation>
    <scope>NUCLEOTIDE SEQUENCE [LARGE SCALE GENOMIC DNA]</scope>
    <source>
        <strain evidence="2 3">DSM 44290</strain>
    </source>
</reference>
<dbReference type="PROSITE" id="PS51257">
    <property type="entry name" value="PROKAR_LIPOPROTEIN"/>
    <property type="match status" value="1"/>
</dbReference>
<feature type="chain" id="PRO_5039223214" description="Lipoprotein LpqN" evidence="1">
    <location>
        <begin position="21"/>
        <end position="201"/>
    </location>
</feature>
<dbReference type="AlphaFoldDB" id="A0A370IDI1"/>
<evidence type="ECO:0000313" key="3">
    <source>
        <dbReference type="Proteomes" id="UP000254869"/>
    </source>
</evidence>
<dbReference type="Gene3D" id="3.40.1000.10">
    <property type="entry name" value="Mog1/PsbP, alpha/beta/alpha sandwich"/>
    <property type="match status" value="1"/>
</dbReference>
<keyword evidence="1" id="KW-0732">Signal</keyword>
<sequence length="201" mass="21672">MVIGVRHLFLAGIVAASVAACDVSESPNTTSAPTLRTACDADAATGAVFTTAARPDMPFTLQLPQLRGWQVTPMEGRELALRRADRHAGRTGNATVTLDVSEPRNVADNISVFTGIQGDWQHWRTETVEVCRRGGYQATGILPASGVDGVDQYHEFIGFDYLAGEMLYPIRMSVEATAADRDTYQPDIDTFVDGLQVVPAS</sequence>
<comment type="caution">
    <text evidence="2">The sequence shown here is derived from an EMBL/GenBank/DDBJ whole genome shotgun (WGS) entry which is preliminary data.</text>
</comment>
<evidence type="ECO:0000256" key="1">
    <source>
        <dbReference type="SAM" id="SignalP"/>
    </source>
</evidence>
<dbReference type="EMBL" id="QQBC01000002">
    <property type="protein sequence ID" value="RDI68201.1"/>
    <property type="molecule type" value="Genomic_DNA"/>
</dbReference>
<evidence type="ECO:0000313" key="2">
    <source>
        <dbReference type="EMBL" id="RDI68201.1"/>
    </source>
</evidence>
<organism evidence="2 3">
    <name type="scientific">Nocardia pseudobrasiliensis</name>
    <dbReference type="NCBI Taxonomy" id="45979"/>
    <lineage>
        <taxon>Bacteria</taxon>
        <taxon>Bacillati</taxon>
        <taxon>Actinomycetota</taxon>
        <taxon>Actinomycetes</taxon>
        <taxon>Mycobacteriales</taxon>
        <taxon>Nocardiaceae</taxon>
        <taxon>Nocardia</taxon>
    </lineage>
</organism>
<accession>A0A370IDI1</accession>
<proteinExistence type="predicted"/>
<gene>
    <name evidence="2" type="ORF">DFR76_102602</name>
</gene>
<keyword evidence="3" id="KW-1185">Reference proteome</keyword>
<protein>
    <recommendedName>
        <fullName evidence="4">Lipoprotein LpqN</fullName>
    </recommendedName>
</protein>
<dbReference type="Proteomes" id="UP000254869">
    <property type="component" value="Unassembled WGS sequence"/>
</dbReference>
<feature type="signal peptide" evidence="1">
    <location>
        <begin position="1"/>
        <end position="20"/>
    </location>
</feature>
<evidence type="ECO:0008006" key="4">
    <source>
        <dbReference type="Google" id="ProtNLM"/>
    </source>
</evidence>